<keyword evidence="8" id="KW-0133">Cell shape</keyword>
<evidence type="ECO:0000256" key="13">
    <source>
        <dbReference type="ARBA" id="ARBA00034000"/>
    </source>
</evidence>
<keyword evidence="2" id="KW-1003">Cell membrane</keyword>
<dbReference type="Proteomes" id="UP001154322">
    <property type="component" value="Unassembled WGS sequence"/>
</dbReference>
<dbReference type="PANTHER" id="PTHR32282:SF11">
    <property type="entry name" value="PENICILLIN-BINDING PROTEIN 1B"/>
    <property type="match status" value="1"/>
</dbReference>
<protein>
    <submittedName>
        <fullName evidence="18">PBP1A family penicillin-binding protein</fullName>
    </submittedName>
</protein>
<dbReference type="Pfam" id="PF00905">
    <property type="entry name" value="Transpeptidase"/>
    <property type="match status" value="1"/>
</dbReference>
<evidence type="ECO:0000313" key="19">
    <source>
        <dbReference type="Proteomes" id="UP001154322"/>
    </source>
</evidence>
<dbReference type="Gene3D" id="3.40.710.10">
    <property type="entry name" value="DD-peptidase/beta-lactamase superfamily"/>
    <property type="match status" value="1"/>
</dbReference>
<feature type="compositionally biased region" description="Gly residues" evidence="15">
    <location>
        <begin position="850"/>
        <end position="869"/>
    </location>
</feature>
<dbReference type="InterPro" id="IPR001460">
    <property type="entry name" value="PCN-bd_Tpept"/>
</dbReference>
<dbReference type="Pfam" id="PF00912">
    <property type="entry name" value="Transgly"/>
    <property type="match status" value="1"/>
</dbReference>
<dbReference type="InterPro" id="IPR036950">
    <property type="entry name" value="PBP_transglycosylase"/>
</dbReference>
<evidence type="ECO:0000259" key="17">
    <source>
        <dbReference type="PROSITE" id="PS50853"/>
    </source>
</evidence>
<feature type="region of interest" description="Disordered" evidence="15">
    <location>
        <begin position="653"/>
        <end position="672"/>
    </location>
</feature>
<evidence type="ECO:0000256" key="5">
    <source>
        <dbReference type="ARBA" id="ARBA00022676"/>
    </source>
</evidence>
<dbReference type="CDD" id="cd00063">
    <property type="entry name" value="FN3"/>
    <property type="match status" value="1"/>
</dbReference>
<feature type="compositionally biased region" description="Low complexity" evidence="15">
    <location>
        <begin position="802"/>
        <end position="821"/>
    </location>
</feature>
<evidence type="ECO:0000256" key="1">
    <source>
        <dbReference type="ARBA" id="ARBA00004236"/>
    </source>
</evidence>
<sequence length="869" mass="96253">MTREKQPPQRTRTRTPVPTKGKGKGKPPKKRGKWSWRKTFWLSFFMAAFAAFIAVGGYLFILLNGERLMREYKDADMFEMAEISTVYDSNNNVIAHLGKGIEHREIAEPEDIPQRVREAFIATEDRRFNEHRGVDLWSIGRAMVKDIASRSLAEGGSTITQQLAKNMFLTSDKTFFRKATEVSIALALENHFTKDEILTMYLNRIFFGKRAYGIIAASKTYFGTEDLNQLELWQIATLAAIPKAPTHYNPINNPERSKERRQVVLQLMYEQGYITAQERDEASAVDYVPVETKDEGAADNNTEEPYYSYLDYMVEEIVERTGLTEDQLFRGGYQIYTTLDANAQRIMYDAFNDDGMFEKSKDETKVQGAMVITDHKDGAILAMMGGRDYARKGLNRATIKRQPGSAFKPIVSYAPALETGKWFPWSKLSNEKQSFNGYSPTNLGGYTTSVDMKEAVRRSINIPAVWLLNEIKLKTGFEFAKSLGIPLTNDDLNLSIALGGMTHGVTPINMATAYNAFANGGNYYPSYAVAKIVDRKGHDYYTYHVPKPVKVMSEQTAYYMTEMLTDVVKSGTGTQAQISGRQVAGKTGTTQHSVPGYDGPGDRDAWFVGYTPEWTAAVWMGYDKTDRDHVLHESSRVPSRMFSEVVGKALKDRKSGSFNKPDHVEKQPDPVQKVSGLAASYSEATKTVSLSWQPVQGENIVYNLYRKSSAEQDYTKLLAGLKVTNAEDIGVFAGETYSYVVTAVSGDEESARSNVATVTIEEEEIQIPEPPETPEPPIVDPSDPGGDPDGSVDPFPPDPDGSDPSGGWDDTDTVPGTVVPDQPDPPTPPDQTDSFEDPDPGQDQAVPGNNGEGNGNGFGRNGNNGNGNG</sequence>
<comment type="subcellular location">
    <subcellularLocation>
        <location evidence="1">Cell membrane</location>
    </subcellularLocation>
</comment>
<dbReference type="SUPFAM" id="SSF53955">
    <property type="entry name" value="Lysozyme-like"/>
    <property type="match status" value="1"/>
</dbReference>
<keyword evidence="7" id="KW-0378">Hydrolase</keyword>
<feature type="transmembrane region" description="Helical" evidence="16">
    <location>
        <begin position="39"/>
        <end position="63"/>
    </location>
</feature>
<keyword evidence="10 16" id="KW-0472">Membrane</keyword>
<comment type="caution">
    <text evidence="18">The sequence shown here is derived from an EMBL/GenBank/DDBJ whole genome shotgun (WGS) entry which is preliminary data.</text>
</comment>
<dbReference type="Gene3D" id="2.60.40.10">
    <property type="entry name" value="Immunoglobulins"/>
    <property type="match status" value="1"/>
</dbReference>
<evidence type="ECO:0000256" key="10">
    <source>
        <dbReference type="ARBA" id="ARBA00023136"/>
    </source>
</evidence>
<gene>
    <name evidence="18" type="ORF">WJ0W_006403</name>
</gene>
<feature type="compositionally biased region" description="Low complexity" evidence="15">
    <location>
        <begin position="780"/>
        <end position="793"/>
    </location>
</feature>
<keyword evidence="12" id="KW-0961">Cell wall biogenesis/degradation</keyword>
<comment type="catalytic activity">
    <reaction evidence="14">
        <text>[GlcNAc-(1-&gt;4)-Mur2Ac(oyl-L-Ala-gamma-D-Glu-L-Lys-D-Ala-D-Ala)](n)-di-trans,octa-cis-undecaprenyl diphosphate + beta-D-GlcNAc-(1-&gt;4)-Mur2Ac(oyl-L-Ala-gamma-D-Glu-L-Lys-D-Ala-D-Ala)-di-trans,octa-cis-undecaprenyl diphosphate = [GlcNAc-(1-&gt;4)-Mur2Ac(oyl-L-Ala-gamma-D-Glu-L-Lys-D-Ala-D-Ala)](n+1)-di-trans,octa-cis-undecaprenyl diphosphate + di-trans,octa-cis-undecaprenyl diphosphate + H(+)</text>
        <dbReference type="Rhea" id="RHEA:23708"/>
        <dbReference type="Rhea" id="RHEA-COMP:9602"/>
        <dbReference type="Rhea" id="RHEA-COMP:9603"/>
        <dbReference type="ChEBI" id="CHEBI:15378"/>
        <dbReference type="ChEBI" id="CHEBI:58405"/>
        <dbReference type="ChEBI" id="CHEBI:60033"/>
        <dbReference type="ChEBI" id="CHEBI:78435"/>
        <dbReference type="EC" id="2.4.99.28"/>
    </reaction>
</comment>
<dbReference type="RefSeq" id="WP_213426031.1">
    <property type="nucleotide sequence ID" value="NZ_AP031286.1"/>
</dbReference>
<evidence type="ECO:0000256" key="2">
    <source>
        <dbReference type="ARBA" id="ARBA00022475"/>
    </source>
</evidence>
<dbReference type="InterPro" id="IPR012338">
    <property type="entry name" value="Beta-lactam/transpept-like"/>
</dbReference>
<evidence type="ECO:0000256" key="11">
    <source>
        <dbReference type="ARBA" id="ARBA00023268"/>
    </source>
</evidence>
<evidence type="ECO:0000256" key="9">
    <source>
        <dbReference type="ARBA" id="ARBA00022984"/>
    </source>
</evidence>
<evidence type="ECO:0000256" key="16">
    <source>
        <dbReference type="SAM" id="Phobius"/>
    </source>
</evidence>
<accession>A0ABM9GBT8</accession>
<dbReference type="InterPro" id="IPR050396">
    <property type="entry name" value="Glycosyltr_51/Transpeptidase"/>
</dbReference>
<organism evidence="18 19">
    <name type="scientific">Paenibacillus melissococcoides</name>
    <dbReference type="NCBI Taxonomy" id="2912268"/>
    <lineage>
        <taxon>Bacteria</taxon>
        <taxon>Bacillati</taxon>
        <taxon>Bacillota</taxon>
        <taxon>Bacilli</taxon>
        <taxon>Bacillales</taxon>
        <taxon>Paenibacillaceae</taxon>
        <taxon>Paenibacillus</taxon>
    </lineage>
</organism>
<feature type="region of interest" description="Disordered" evidence="15">
    <location>
        <begin position="1"/>
        <end position="32"/>
    </location>
</feature>
<keyword evidence="5" id="KW-0328">Glycosyltransferase</keyword>
<dbReference type="InterPro" id="IPR001264">
    <property type="entry name" value="Glyco_trans_51"/>
</dbReference>
<dbReference type="PANTHER" id="PTHR32282">
    <property type="entry name" value="BINDING PROTEIN TRANSPEPTIDASE, PUTATIVE-RELATED"/>
    <property type="match status" value="1"/>
</dbReference>
<name>A0ABM9GBT8_9BACL</name>
<keyword evidence="6" id="KW-0808">Transferase</keyword>
<feature type="compositionally biased region" description="Pro residues" evidence="15">
    <location>
        <begin position="768"/>
        <end position="779"/>
    </location>
</feature>
<dbReference type="InterPro" id="IPR036116">
    <property type="entry name" value="FN3_sf"/>
</dbReference>
<keyword evidence="4" id="KW-0645">Protease</keyword>
<dbReference type="SUPFAM" id="SSF56601">
    <property type="entry name" value="beta-lactamase/transpeptidase-like"/>
    <property type="match status" value="1"/>
</dbReference>
<keyword evidence="3" id="KW-0121">Carboxypeptidase</keyword>
<evidence type="ECO:0000256" key="6">
    <source>
        <dbReference type="ARBA" id="ARBA00022679"/>
    </source>
</evidence>
<dbReference type="InterPro" id="IPR013783">
    <property type="entry name" value="Ig-like_fold"/>
</dbReference>
<evidence type="ECO:0000256" key="14">
    <source>
        <dbReference type="ARBA" id="ARBA00049902"/>
    </source>
</evidence>
<evidence type="ECO:0000256" key="8">
    <source>
        <dbReference type="ARBA" id="ARBA00022960"/>
    </source>
</evidence>
<reference evidence="18" key="1">
    <citation type="submission" date="2022-06" db="EMBL/GenBank/DDBJ databases">
        <authorList>
            <person name="Dietemann V."/>
            <person name="Ory F."/>
            <person name="Dainat B."/>
            <person name="Oberhansli S."/>
        </authorList>
    </citation>
    <scope>NUCLEOTIDE SEQUENCE</scope>
    <source>
        <strain evidence="18">Ena-SAMPLE-TAB-26-04-2022-14:26:32:270-5432</strain>
    </source>
</reference>
<dbReference type="NCBIfam" id="TIGR02074">
    <property type="entry name" value="PBP_1a_fam"/>
    <property type="match status" value="1"/>
</dbReference>
<dbReference type="InterPro" id="IPR003961">
    <property type="entry name" value="FN3_dom"/>
</dbReference>
<dbReference type="Gene3D" id="1.10.3810.10">
    <property type="entry name" value="Biosynthetic peptidoglycan transglycosylase-like"/>
    <property type="match status" value="1"/>
</dbReference>
<evidence type="ECO:0000256" key="12">
    <source>
        <dbReference type="ARBA" id="ARBA00023316"/>
    </source>
</evidence>
<proteinExistence type="predicted"/>
<keyword evidence="16" id="KW-1133">Transmembrane helix</keyword>
<feature type="region of interest" description="Disordered" evidence="15">
    <location>
        <begin position="760"/>
        <end position="869"/>
    </location>
</feature>
<feature type="compositionally biased region" description="Basic residues" evidence="15">
    <location>
        <begin position="21"/>
        <end position="32"/>
    </location>
</feature>
<dbReference type="SUPFAM" id="SSF49265">
    <property type="entry name" value="Fibronectin type III"/>
    <property type="match status" value="1"/>
</dbReference>
<dbReference type="PROSITE" id="PS50853">
    <property type="entry name" value="FN3"/>
    <property type="match status" value="1"/>
</dbReference>
<keyword evidence="16" id="KW-0812">Transmembrane</keyword>
<dbReference type="InterPro" id="IPR023346">
    <property type="entry name" value="Lysozyme-like_dom_sf"/>
</dbReference>
<evidence type="ECO:0000256" key="7">
    <source>
        <dbReference type="ARBA" id="ARBA00022801"/>
    </source>
</evidence>
<feature type="compositionally biased region" description="Basic and acidic residues" evidence="15">
    <location>
        <begin position="653"/>
        <end position="668"/>
    </location>
</feature>
<evidence type="ECO:0000256" key="15">
    <source>
        <dbReference type="SAM" id="MobiDB-lite"/>
    </source>
</evidence>
<comment type="catalytic activity">
    <reaction evidence="13">
        <text>Preferential cleavage: (Ac)2-L-Lys-D-Ala-|-D-Ala. Also transpeptidation of peptidyl-alanyl moieties that are N-acyl substituents of D-alanine.</text>
        <dbReference type="EC" id="3.4.16.4"/>
    </reaction>
</comment>
<keyword evidence="11" id="KW-0511">Multifunctional enzyme</keyword>
<keyword evidence="19" id="KW-1185">Reference proteome</keyword>
<feature type="compositionally biased region" description="Low complexity" evidence="15">
    <location>
        <begin position="8"/>
        <end position="20"/>
    </location>
</feature>
<dbReference type="EMBL" id="CALYLO010000015">
    <property type="protein sequence ID" value="CAH8249217.1"/>
    <property type="molecule type" value="Genomic_DNA"/>
</dbReference>
<feature type="domain" description="Fibronectin type-III" evidence="17">
    <location>
        <begin position="670"/>
        <end position="763"/>
    </location>
</feature>
<evidence type="ECO:0000313" key="18">
    <source>
        <dbReference type="EMBL" id="CAH8249217.1"/>
    </source>
</evidence>
<evidence type="ECO:0000256" key="4">
    <source>
        <dbReference type="ARBA" id="ARBA00022670"/>
    </source>
</evidence>
<keyword evidence="9" id="KW-0573">Peptidoglycan synthesis</keyword>
<evidence type="ECO:0000256" key="3">
    <source>
        <dbReference type="ARBA" id="ARBA00022645"/>
    </source>
</evidence>